<dbReference type="EMBL" id="CM046397">
    <property type="protein sequence ID" value="KAI8534993.1"/>
    <property type="molecule type" value="Genomic_DNA"/>
</dbReference>
<proteinExistence type="predicted"/>
<evidence type="ECO:0000313" key="2">
    <source>
        <dbReference type="Proteomes" id="UP001062846"/>
    </source>
</evidence>
<gene>
    <name evidence="1" type="ORF">RHMOL_Rhmol10G0140400</name>
</gene>
<dbReference type="Proteomes" id="UP001062846">
    <property type="component" value="Chromosome 10"/>
</dbReference>
<protein>
    <submittedName>
        <fullName evidence="1">Uncharacterized protein</fullName>
    </submittedName>
</protein>
<organism evidence="1 2">
    <name type="scientific">Rhododendron molle</name>
    <name type="common">Chinese azalea</name>
    <name type="synonym">Azalea mollis</name>
    <dbReference type="NCBI Taxonomy" id="49168"/>
    <lineage>
        <taxon>Eukaryota</taxon>
        <taxon>Viridiplantae</taxon>
        <taxon>Streptophyta</taxon>
        <taxon>Embryophyta</taxon>
        <taxon>Tracheophyta</taxon>
        <taxon>Spermatophyta</taxon>
        <taxon>Magnoliopsida</taxon>
        <taxon>eudicotyledons</taxon>
        <taxon>Gunneridae</taxon>
        <taxon>Pentapetalae</taxon>
        <taxon>asterids</taxon>
        <taxon>Ericales</taxon>
        <taxon>Ericaceae</taxon>
        <taxon>Ericoideae</taxon>
        <taxon>Rhodoreae</taxon>
        <taxon>Rhododendron</taxon>
    </lineage>
</organism>
<reference evidence="1" key="1">
    <citation type="submission" date="2022-02" db="EMBL/GenBank/DDBJ databases">
        <title>Plant Genome Project.</title>
        <authorList>
            <person name="Zhang R.-G."/>
        </authorList>
    </citation>
    <scope>NUCLEOTIDE SEQUENCE</scope>
    <source>
        <strain evidence="1">AT1</strain>
    </source>
</reference>
<accession>A0ACC0M1R3</accession>
<comment type="caution">
    <text evidence="1">The sequence shown here is derived from an EMBL/GenBank/DDBJ whole genome shotgun (WGS) entry which is preliminary data.</text>
</comment>
<evidence type="ECO:0000313" key="1">
    <source>
        <dbReference type="EMBL" id="KAI8534993.1"/>
    </source>
</evidence>
<keyword evidence="2" id="KW-1185">Reference proteome</keyword>
<name>A0ACC0M1R3_RHOML</name>
<sequence>MANHLPTLIGPWLEAFIASDWLSFRMHGLAAFCYLRSVRLHPEILWSALQFWDPDVHVFRFGDNELCPTVEEFQAYLQGFASTVIVVPSYRKSMSKLLKTSLNITTGAAESLLSGGQINILPDGMVRARRRH</sequence>